<dbReference type="GO" id="GO:0032259">
    <property type="term" value="P:methylation"/>
    <property type="evidence" value="ECO:0007669"/>
    <property type="project" value="UniProtKB-KW"/>
</dbReference>
<dbReference type="PANTHER" id="PTHR43861">
    <property type="entry name" value="TRANS-ACONITATE 2-METHYLTRANSFERASE-RELATED"/>
    <property type="match status" value="1"/>
</dbReference>
<name>C7RNY2_ACCRE</name>
<accession>C7RNY2</accession>
<evidence type="ECO:0000256" key="2">
    <source>
        <dbReference type="ARBA" id="ARBA00022679"/>
    </source>
</evidence>
<keyword evidence="1 4" id="KW-0489">Methyltransferase</keyword>
<dbReference type="AlphaFoldDB" id="C7RNY2"/>
<reference evidence="4" key="1">
    <citation type="submission" date="2009-08" db="EMBL/GenBank/DDBJ databases">
        <authorList>
            <consortium name="US DOE Joint Genome Institute"/>
            <person name="Lucas S."/>
            <person name="Copeland A."/>
            <person name="Lapidus A."/>
            <person name="Glavina del Rio T."/>
            <person name="Dalin E."/>
            <person name="Tice H."/>
            <person name="Bruce D."/>
            <person name="Barry K."/>
            <person name="Pitluck S."/>
            <person name="Lowry S."/>
            <person name="Larimer F."/>
            <person name="Land M."/>
            <person name="Hauser L."/>
            <person name="Kyrpides N."/>
            <person name="Ivanova N."/>
            <person name="McMahon K.D."/>
            <person name="Hugenholtz P."/>
        </authorList>
    </citation>
    <scope>NUCLEOTIDE SEQUENCE</scope>
    <source>
        <strain evidence="4">UW-1</strain>
    </source>
</reference>
<dbReference type="Pfam" id="PF13649">
    <property type="entry name" value="Methyltransf_25"/>
    <property type="match status" value="1"/>
</dbReference>
<dbReference type="PANTHER" id="PTHR43861:SF1">
    <property type="entry name" value="TRANS-ACONITATE 2-METHYLTRANSFERASE"/>
    <property type="match status" value="1"/>
</dbReference>
<dbReference type="InterPro" id="IPR041698">
    <property type="entry name" value="Methyltransf_25"/>
</dbReference>
<dbReference type="InterPro" id="IPR029063">
    <property type="entry name" value="SAM-dependent_MTases_sf"/>
</dbReference>
<keyword evidence="2 4" id="KW-0808">Transferase</keyword>
<sequence>MSRLIDISSVRQEELFDQLAPDYALLLDDWDGYLAAQGKLLDDLLREHAAREVGSILDCTCGIGTQCLGLARLGYRLTGTDISRKSLARAEREAARLAMQINFLAADVRKLDEVVSETFDAVISCDNSLPALLSEVELGAAVRQIFARLAWPGIAILSIRDYRQIFAERKRFNLRQIHEVDGRRLLVFDLWDYHGEFVTFEVLFVQEDDVGWSVRSRPMVYRAVYSEDFIRLLRAAGFAEVRLIRELAGQVLPFDHYVCLKQRSTSG</sequence>
<dbReference type="SUPFAM" id="SSF53335">
    <property type="entry name" value="S-adenosyl-L-methionine-dependent methyltransferases"/>
    <property type="match status" value="1"/>
</dbReference>
<dbReference type="STRING" id="522306.CAP2UW1_2171"/>
<evidence type="ECO:0000256" key="1">
    <source>
        <dbReference type="ARBA" id="ARBA00022603"/>
    </source>
</evidence>
<proteinExistence type="predicted"/>
<organism evidence="4">
    <name type="scientific">Accumulibacter regalis</name>
    <dbReference type="NCBI Taxonomy" id="522306"/>
    <lineage>
        <taxon>Bacteria</taxon>
        <taxon>Pseudomonadati</taxon>
        <taxon>Pseudomonadota</taxon>
        <taxon>Betaproteobacteria</taxon>
        <taxon>Candidatus Accumulibacter</taxon>
    </lineage>
</organism>
<reference evidence="4" key="2">
    <citation type="submission" date="2009-09" db="EMBL/GenBank/DDBJ databases">
        <title>Complete sequence of chromosome of Candidatus Accumulibacter phosphatis clade IIA str. UW-1.</title>
        <authorList>
            <consortium name="US DOE Joint Genome Institute"/>
            <person name="Martin H.G."/>
            <person name="Ivanova N."/>
            <person name="Kunin V."/>
            <person name="Warnecke F."/>
            <person name="Barry K."/>
            <person name="He S."/>
            <person name="Salamov A."/>
            <person name="Szeto E."/>
            <person name="Dalin E."/>
            <person name="Pangilinan J.L."/>
            <person name="Lapidus A."/>
            <person name="Lowry S."/>
            <person name="Kyrpides N.C."/>
            <person name="McMahon K.D."/>
            <person name="Hugenholtz P."/>
        </authorList>
    </citation>
    <scope>NUCLEOTIDE SEQUENCE [LARGE SCALE GENOMIC DNA]</scope>
    <source>
        <strain evidence="4">UW-1</strain>
    </source>
</reference>
<evidence type="ECO:0000259" key="3">
    <source>
        <dbReference type="Pfam" id="PF13649"/>
    </source>
</evidence>
<dbReference type="GO" id="GO:0008168">
    <property type="term" value="F:methyltransferase activity"/>
    <property type="evidence" value="ECO:0007669"/>
    <property type="project" value="UniProtKB-KW"/>
</dbReference>
<evidence type="ECO:0000313" key="4">
    <source>
        <dbReference type="EMBL" id="ACV35464.1"/>
    </source>
</evidence>
<protein>
    <submittedName>
        <fullName evidence="4">Methyltransferase type 11</fullName>
    </submittedName>
</protein>
<dbReference type="HOGENOM" id="CLU_069129_8_1_4"/>
<feature type="domain" description="Methyltransferase" evidence="3">
    <location>
        <begin position="56"/>
        <end position="149"/>
    </location>
</feature>
<dbReference type="EMBL" id="CP001715">
    <property type="protein sequence ID" value="ACV35464.1"/>
    <property type="molecule type" value="Genomic_DNA"/>
</dbReference>
<gene>
    <name evidence="4" type="ordered locus">CAP2UW1_2171</name>
</gene>
<dbReference type="Gene3D" id="2.20.25.110">
    <property type="entry name" value="S-adenosyl-L-methionine-dependent methyltransferases"/>
    <property type="match status" value="1"/>
</dbReference>
<dbReference type="CDD" id="cd02440">
    <property type="entry name" value="AdoMet_MTases"/>
    <property type="match status" value="1"/>
</dbReference>
<dbReference type="KEGG" id="app:CAP2UW1_2171"/>
<dbReference type="Gene3D" id="3.40.50.150">
    <property type="entry name" value="Vaccinia Virus protein VP39"/>
    <property type="match status" value="1"/>
</dbReference>
<dbReference type="eggNOG" id="COG2890">
    <property type="taxonomic scope" value="Bacteria"/>
</dbReference>